<organism evidence="1 2">
    <name type="scientific">Tulasnella calospora MUT 4182</name>
    <dbReference type="NCBI Taxonomy" id="1051891"/>
    <lineage>
        <taxon>Eukaryota</taxon>
        <taxon>Fungi</taxon>
        <taxon>Dikarya</taxon>
        <taxon>Basidiomycota</taxon>
        <taxon>Agaricomycotina</taxon>
        <taxon>Agaricomycetes</taxon>
        <taxon>Cantharellales</taxon>
        <taxon>Tulasnellaceae</taxon>
        <taxon>Tulasnella</taxon>
    </lineage>
</organism>
<gene>
    <name evidence="1" type="ORF">M407DRAFT_43289</name>
</gene>
<dbReference type="HOGENOM" id="CLU_046752_2_0_1"/>
<feature type="non-terminal residue" evidence="1">
    <location>
        <position position="206"/>
    </location>
</feature>
<dbReference type="AlphaFoldDB" id="A0A0C3QCQ0"/>
<feature type="non-terminal residue" evidence="1">
    <location>
        <position position="1"/>
    </location>
</feature>
<name>A0A0C3QCQ0_9AGAM</name>
<sequence>LGWSQRMATCAAQKVPVDWEELCCRTRLRIAYLIKEYDIPAGLIVNIDQTQCIYFMSSSSTWTMKGEKQVPVVGKEEKHAITVTVPIKADGTALPIQAIYQGRSSNSLPSSDSTNYDDCKNLRIHMVYSGTTTYWANIKTIQDLIDNTIAPNFECVKLELGLPPSQKSILYLDVWSVHRSEAFREWMRINHPTILLVYVPANCTGL</sequence>
<keyword evidence="2" id="KW-1185">Reference proteome</keyword>
<reference evidence="1 2" key="1">
    <citation type="submission" date="2014-04" db="EMBL/GenBank/DDBJ databases">
        <authorList>
            <consortium name="DOE Joint Genome Institute"/>
            <person name="Kuo A."/>
            <person name="Girlanda M."/>
            <person name="Perotto S."/>
            <person name="Kohler A."/>
            <person name="Nagy L.G."/>
            <person name="Floudas D."/>
            <person name="Copeland A."/>
            <person name="Barry K.W."/>
            <person name="Cichocki N."/>
            <person name="Veneault-Fourrey C."/>
            <person name="LaButti K."/>
            <person name="Lindquist E.A."/>
            <person name="Lipzen A."/>
            <person name="Lundell T."/>
            <person name="Morin E."/>
            <person name="Murat C."/>
            <person name="Sun H."/>
            <person name="Tunlid A."/>
            <person name="Henrissat B."/>
            <person name="Grigoriev I.V."/>
            <person name="Hibbett D.S."/>
            <person name="Martin F."/>
            <person name="Nordberg H.P."/>
            <person name="Cantor M.N."/>
            <person name="Hua S.X."/>
        </authorList>
    </citation>
    <scope>NUCLEOTIDE SEQUENCE [LARGE SCALE GENOMIC DNA]</scope>
    <source>
        <strain evidence="1 2">MUT 4182</strain>
    </source>
</reference>
<evidence type="ECO:0008006" key="3">
    <source>
        <dbReference type="Google" id="ProtNLM"/>
    </source>
</evidence>
<evidence type="ECO:0000313" key="1">
    <source>
        <dbReference type="EMBL" id="KIO28555.1"/>
    </source>
</evidence>
<protein>
    <recommendedName>
        <fullName evidence="3">DDE-1 domain-containing protein</fullName>
    </recommendedName>
</protein>
<accession>A0A0C3QCQ0</accession>
<dbReference type="OrthoDB" id="3341102at2759"/>
<proteinExistence type="predicted"/>
<evidence type="ECO:0000313" key="2">
    <source>
        <dbReference type="Proteomes" id="UP000054248"/>
    </source>
</evidence>
<dbReference type="Proteomes" id="UP000054248">
    <property type="component" value="Unassembled WGS sequence"/>
</dbReference>
<dbReference type="EMBL" id="KN822993">
    <property type="protein sequence ID" value="KIO28555.1"/>
    <property type="molecule type" value="Genomic_DNA"/>
</dbReference>
<reference evidence="2" key="2">
    <citation type="submission" date="2015-01" db="EMBL/GenBank/DDBJ databases">
        <title>Evolutionary Origins and Diversification of the Mycorrhizal Mutualists.</title>
        <authorList>
            <consortium name="DOE Joint Genome Institute"/>
            <consortium name="Mycorrhizal Genomics Consortium"/>
            <person name="Kohler A."/>
            <person name="Kuo A."/>
            <person name="Nagy L.G."/>
            <person name="Floudas D."/>
            <person name="Copeland A."/>
            <person name="Barry K.W."/>
            <person name="Cichocki N."/>
            <person name="Veneault-Fourrey C."/>
            <person name="LaButti K."/>
            <person name="Lindquist E.A."/>
            <person name="Lipzen A."/>
            <person name="Lundell T."/>
            <person name="Morin E."/>
            <person name="Murat C."/>
            <person name="Riley R."/>
            <person name="Ohm R."/>
            <person name="Sun H."/>
            <person name="Tunlid A."/>
            <person name="Henrissat B."/>
            <person name="Grigoriev I.V."/>
            <person name="Hibbett D.S."/>
            <person name="Martin F."/>
        </authorList>
    </citation>
    <scope>NUCLEOTIDE SEQUENCE [LARGE SCALE GENOMIC DNA]</scope>
    <source>
        <strain evidence="2">MUT 4182</strain>
    </source>
</reference>